<name>A0A015N3H7_RHIIW</name>
<dbReference type="Proteomes" id="UP000022910">
    <property type="component" value="Unassembled WGS sequence"/>
</dbReference>
<dbReference type="PROSITE" id="PS50011">
    <property type="entry name" value="PROTEIN_KINASE_DOM"/>
    <property type="match status" value="1"/>
</dbReference>
<dbReference type="OrthoDB" id="1668230at2759"/>
<dbReference type="Gene3D" id="1.10.510.10">
    <property type="entry name" value="Transferase(Phosphotransferase) domain 1"/>
    <property type="match status" value="1"/>
</dbReference>
<dbReference type="GO" id="GO:0005524">
    <property type="term" value="F:ATP binding"/>
    <property type="evidence" value="ECO:0007669"/>
    <property type="project" value="InterPro"/>
</dbReference>
<comment type="caution">
    <text evidence="2">The sequence shown here is derived from an EMBL/GenBank/DDBJ whole genome shotgun (WGS) entry which is preliminary data.</text>
</comment>
<dbReference type="HOGENOM" id="CLU_000288_7_12_1"/>
<dbReference type="SMART" id="SM00671">
    <property type="entry name" value="SEL1"/>
    <property type="match status" value="5"/>
</dbReference>
<dbReference type="SUPFAM" id="SSF56112">
    <property type="entry name" value="Protein kinase-like (PK-like)"/>
    <property type="match status" value="1"/>
</dbReference>
<dbReference type="PANTHER" id="PTHR45011">
    <property type="entry name" value="DAP3-BINDING CELL DEATH ENHANCER 1"/>
    <property type="match status" value="1"/>
</dbReference>
<dbReference type="InterPro" id="IPR011990">
    <property type="entry name" value="TPR-like_helical_dom_sf"/>
</dbReference>
<protein>
    <submittedName>
        <fullName evidence="2">Ygk3p</fullName>
    </submittedName>
</protein>
<dbReference type="InterPro" id="IPR000719">
    <property type="entry name" value="Prot_kinase_dom"/>
</dbReference>
<dbReference type="Pfam" id="PF07714">
    <property type="entry name" value="PK_Tyr_Ser-Thr"/>
    <property type="match status" value="1"/>
</dbReference>
<dbReference type="InterPro" id="IPR006597">
    <property type="entry name" value="Sel1-like"/>
</dbReference>
<evidence type="ECO:0000313" key="2">
    <source>
        <dbReference type="EMBL" id="EXX73633.1"/>
    </source>
</evidence>
<evidence type="ECO:0000313" key="3">
    <source>
        <dbReference type="Proteomes" id="UP000022910"/>
    </source>
</evidence>
<feature type="domain" description="Protein kinase" evidence="1">
    <location>
        <begin position="1"/>
        <end position="212"/>
    </location>
</feature>
<keyword evidence="3" id="KW-1185">Reference proteome</keyword>
<gene>
    <name evidence="2" type="ORF">RirG_058620</name>
</gene>
<dbReference type="Gene3D" id="1.25.40.10">
    <property type="entry name" value="Tetratricopeptide repeat domain"/>
    <property type="match status" value="1"/>
</dbReference>
<organism evidence="2 3">
    <name type="scientific">Rhizophagus irregularis (strain DAOM 197198w)</name>
    <name type="common">Glomus intraradices</name>
    <dbReference type="NCBI Taxonomy" id="1432141"/>
    <lineage>
        <taxon>Eukaryota</taxon>
        <taxon>Fungi</taxon>
        <taxon>Fungi incertae sedis</taxon>
        <taxon>Mucoromycota</taxon>
        <taxon>Glomeromycotina</taxon>
        <taxon>Glomeromycetes</taxon>
        <taxon>Glomerales</taxon>
        <taxon>Glomeraceae</taxon>
        <taxon>Rhizophagus</taxon>
    </lineage>
</organism>
<dbReference type="InterPro" id="IPR052748">
    <property type="entry name" value="ISR_Activator"/>
</dbReference>
<dbReference type="AlphaFoldDB" id="A0A015N3H7"/>
<proteinExistence type="predicted"/>
<dbReference type="EMBL" id="JEMT01014061">
    <property type="protein sequence ID" value="EXX73633.1"/>
    <property type="molecule type" value="Genomic_DNA"/>
</dbReference>
<evidence type="ECO:0000259" key="1">
    <source>
        <dbReference type="PROSITE" id="PS50011"/>
    </source>
</evidence>
<sequence length="455" mass="52075">MADNNIQKIGKFVKKIKQEQKDYGITDKGSADDCSLRAYLEKNFTSLTWEDKYELAYQIVCAVSNLHEKGIVHGDLHSGNVLIHQNTVELADFGLSNRMKKVSEQQTRFDTALYTDPKGSTTQQYSLNEKNDVCGIGMILWEISSGQPPFKLESCDGNSNLEILQDYRETIVSDTPIDYSNLFIECWDGEPNNRPSMNQVVNKFDKFKNYFLIKRMIDEFVSLIFKEVNEGKEEKVRKQHVLNYIDDHEINSQEICNWLANNQINSNFIYLLEYLNYHGIKTCINKQKAFKLYQKAANLGNNIAQYNLALMYKEGKCVNKNDGKAFELFKKSAEGENLSGINMLGYCYENGIGTDTNMKKAFELYHKAANLGNNVAQYNLALMYKEGKYVDKNNGKAFEFFKKSAKEEDLNGINMLGYCYEYGIGTNIDLQIAFELYRKAANLGNSIAQYNLAFS</sequence>
<dbReference type="GO" id="GO:0004672">
    <property type="term" value="F:protein kinase activity"/>
    <property type="evidence" value="ECO:0007669"/>
    <property type="project" value="InterPro"/>
</dbReference>
<dbReference type="Pfam" id="PF08238">
    <property type="entry name" value="Sel1"/>
    <property type="match status" value="5"/>
</dbReference>
<dbReference type="SUPFAM" id="SSF81901">
    <property type="entry name" value="HCP-like"/>
    <property type="match status" value="1"/>
</dbReference>
<reference evidence="2 3" key="1">
    <citation type="submission" date="2014-02" db="EMBL/GenBank/DDBJ databases">
        <title>Single nucleus genome sequencing reveals high similarity among nuclei of an endomycorrhizal fungus.</title>
        <authorList>
            <person name="Lin K."/>
            <person name="Geurts R."/>
            <person name="Zhang Z."/>
            <person name="Limpens E."/>
            <person name="Saunders D.G."/>
            <person name="Mu D."/>
            <person name="Pang E."/>
            <person name="Cao H."/>
            <person name="Cha H."/>
            <person name="Lin T."/>
            <person name="Zhou Q."/>
            <person name="Shang Y."/>
            <person name="Li Y."/>
            <person name="Ivanov S."/>
            <person name="Sharma T."/>
            <person name="Velzen R.V."/>
            <person name="Ruijter N.D."/>
            <person name="Aanen D.K."/>
            <person name="Win J."/>
            <person name="Kamoun S."/>
            <person name="Bisseling T."/>
            <person name="Huang S."/>
        </authorList>
    </citation>
    <scope>NUCLEOTIDE SEQUENCE [LARGE SCALE GENOMIC DNA]</scope>
    <source>
        <strain evidence="3">DAOM197198w</strain>
    </source>
</reference>
<dbReference type="PANTHER" id="PTHR45011:SF1">
    <property type="entry name" value="DAP3-BINDING CELL DEATH ENHANCER 1"/>
    <property type="match status" value="1"/>
</dbReference>
<accession>A0A015N3H7</accession>
<dbReference type="InterPro" id="IPR011009">
    <property type="entry name" value="Kinase-like_dom_sf"/>
</dbReference>
<dbReference type="InterPro" id="IPR001245">
    <property type="entry name" value="Ser-Thr/Tyr_kinase_cat_dom"/>
</dbReference>